<dbReference type="AlphaFoldDB" id="A0A974NXT5"/>
<gene>
    <name evidence="3" type="ORF">H5J25_04495</name>
</gene>
<reference evidence="4" key="1">
    <citation type="submission" date="2020-09" db="EMBL/GenBank/DDBJ databases">
        <title>Sphingomonas sp., a new species isolated from pork steak.</title>
        <authorList>
            <person name="Heidler von Heilborn D."/>
        </authorList>
    </citation>
    <scope>NUCLEOTIDE SEQUENCE [LARGE SCALE GENOMIC DNA]</scope>
</reference>
<proteinExistence type="predicted"/>
<dbReference type="InterPro" id="IPR029058">
    <property type="entry name" value="AB_hydrolase_fold"/>
</dbReference>
<evidence type="ECO:0000259" key="2">
    <source>
        <dbReference type="Pfam" id="PF07859"/>
    </source>
</evidence>
<name>A0A974NXT5_9SPHN</name>
<dbReference type="InterPro" id="IPR013094">
    <property type="entry name" value="AB_hydrolase_3"/>
</dbReference>
<accession>A0A974NXT5</accession>
<evidence type="ECO:0000256" key="1">
    <source>
        <dbReference type="ARBA" id="ARBA00022801"/>
    </source>
</evidence>
<keyword evidence="1 3" id="KW-0378">Hydrolase</keyword>
<dbReference type="Pfam" id="PF07859">
    <property type="entry name" value="Abhydrolase_3"/>
    <property type="match status" value="1"/>
</dbReference>
<dbReference type="InterPro" id="IPR050300">
    <property type="entry name" value="GDXG_lipolytic_enzyme"/>
</dbReference>
<dbReference type="EMBL" id="CP061035">
    <property type="protein sequence ID" value="QQV78831.1"/>
    <property type="molecule type" value="Genomic_DNA"/>
</dbReference>
<evidence type="ECO:0000313" key="4">
    <source>
        <dbReference type="Proteomes" id="UP000595894"/>
    </source>
</evidence>
<dbReference type="Proteomes" id="UP000595894">
    <property type="component" value="Chromosome"/>
</dbReference>
<dbReference type="Gene3D" id="3.40.50.1820">
    <property type="entry name" value="alpha/beta hydrolase"/>
    <property type="match status" value="1"/>
</dbReference>
<dbReference type="KEGG" id="sari:H5J25_04495"/>
<dbReference type="PANTHER" id="PTHR48081:SF8">
    <property type="entry name" value="ALPHA_BETA HYDROLASE FOLD-3 DOMAIN-CONTAINING PROTEIN-RELATED"/>
    <property type="match status" value="1"/>
</dbReference>
<dbReference type="PANTHER" id="PTHR48081">
    <property type="entry name" value="AB HYDROLASE SUPERFAMILY PROTEIN C4A8.06C"/>
    <property type="match status" value="1"/>
</dbReference>
<keyword evidence="4" id="KW-1185">Reference proteome</keyword>
<dbReference type="GO" id="GO:0016787">
    <property type="term" value="F:hydrolase activity"/>
    <property type="evidence" value="ECO:0007669"/>
    <property type="project" value="UniProtKB-KW"/>
</dbReference>
<feature type="domain" description="Alpha/beta hydrolase fold-3" evidence="2">
    <location>
        <begin position="81"/>
        <end position="286"/>
    </location>
</feature>
<sequence>MDALTGPLRLRPYYTLAPSEARLQPSFADGVVAATQIAGRSPPILSGIATREIQVAGAAGPIPARVYRPTDAPVGVPLPVIVYFHGGGWVIADRNVYDASARALARESSAVVLSVDYRRAPEFRFPAQHDDALASYRWTVANAPSIGGDPARIAVAGESAGGNLAIATAIAARDAGLPAPIHILSIYPIAGSDLNTPSYQENANAMPLNRAAMAWFLHHTLRTDADASDPRINLVAANLSGLPPVTIIAAQIDPLRSEGEMLTERLRAAGVTVERREYPRVTHEFFGSDMLLPEAKTAQVYAGARLRAAFVRNIADPTK</sequence>
<organism evidence="3 4">
    <name type="scientific">Sphingomonas aliaeris</name>
    <dbReference type="NCBI Taxonomy" id="2759526"/>
    <lineage>
        <taxon>Bacteria</taxon>
        <taxon>Pseudomonadati</taxon>
        <taxon>Pseudomonadota</taxon>
        <taxon>Alphaproteobacteria</taxon>
        <taxon>Sphingomonadales</taxon>
        <taxon>Sphingomonadaceae</taxon>
        <taxon>Sphingomonas</taxon>
    </lineage>
</organism>
<protein>
    <submittedName>
        <fullName evidence="3">Alpha/beta hydrolase</fullName>
    </submittedName>
</protein>
<dbReference type="SUPFAM" id="SSF53474">
    <property type="entry name" value="alpha/beta-Hydrolases"/>
    <property type="match status" value="1"/>
</dbReference>
<evidence type="ECO:0000313" key="3">
    <source>
        <dbReference type="EMBL" id="QQV78831.1"/>
    </source>
</evidence>